<comment type="caution">
    <text evidence="18">The sequence shown here is derived from an EMBL/GenBank/DDBJ whole genome shotgun (WGS) entry which is preliminary data.</text>
</comment>
<feature type="region of interest" description="Disordered" evidence="16">
    <location>
        <begin position="500"/>
        <end position="553"/>
    </location>
</feature>
<organism evidence="18 19">
    <name type="scientific">Oryzias melastigma</name>
    <name type="common">Marine medaka</name>
    <dbReference type="NCBI Taxonomy" id="30732"/>
    <lineage>
        <taxon>Eukaryota</taxon>
        <taxon>Metazoa</taxon>
        <taxon>Chordata</taxon>
        <taxon>Craniata</taxon>
        <taxon>Vertebrata</taxon>
        <taxon>Euteleostomi</taxon>
        <taxon>Actinopterygii</taxon>
        <taxon>Neopterygii</taxon>
        <taxon>Teleostei</taxon>
        <taxon>Neoteleostei</taxon>
        <taxon>Acanthomorphata</taxon>
        <taxon>Ovalentaria</taxon>
        <taxon>Atherinomorphae</taxon>
        <taxon>Beloniformes</taxon>
        <taxon>Adrianichthyidae</taxon>
        <taxon>Oryziinae</taxon>
        <taxon>Oryzias</taxon>
    </lineage>
</organism>
<feature type="domain" description="ZP" evidence="17">
    <location>
        <begin position="88"/>
        <end position="392"/>
    </location>
</feature>
<evidence type="ECO:0000313" key="19">
    <source>
        <dbReference type="Proteomes" id="UP000646548"/>
    </source>
</evidence>
<keyword evidence="14" id="KW-0325">Glycoprotein</keyword>
<evidence type="ECO:0000256" key="4">
    <source>
        <dbReference type="ARBA" id="ARBA00017980"/>
    </source>
</evidence>
<reference evidence="18" key="1">
    <citation type="journal article" name="BMC Genomics">
        <title>Long-read sequencing and de novo genome assembly of marine medaka (Oryzias melastigma).</title>
        <authorList>
            <person name="Liang P."/>
            <person name="Saqib H.S.A."/>
            <person name="Ni X."/>
            <person name="Shen Y."/>
        </authorList>
    </citation>
    <scope>NUCLEOTIDE SEQUENCE</scope>
    <source>
        <strain evidence="18">Bigg-433</strain>
    </source>
</reference>
<dbReference type="Gene3D" id="2.60.40.4100">
    <property type="entry name" value="Zona pellucida, ZP-C domain"/>
    <property type="match status" value="1"/>
</dbReference>
<keyword evidence="9" id="KW-0812">Transmembrane</keyword>
<dbReference type="GO" id="GO:0005886">
    <property type="term" value="C:plasma membrane"/>
    <property type="evidence" value="ECO:0007669"/>
    <property type="project" value="UniProtKB-SubCell"/>
</dbReference>
<evidence type="ECO:0000256" key="14">
    <source>
        <dbReference type="ARBA" id="ARBA00023180"/>
    </source>
</evidence>
<proteinExistence type="inferred from homology"/>
<keyword evidence="6" id="KW-0964">Secreted</keyword>
<evidence type="ECO:0000313" key="18">
    <source>
        <dbReference type="EMBL" id="KAF6731682.1"/>
    </source>
</evidence>
<dbReference type="InterPro" id="IPR042235">
    <property type="entry name" value="ZP-C_dom"/>
</dbReference>
<evidence type="ECO:0000256" key="8">
    <source>
        <dbReference type="ARBA" id="ARBA00022685"/>
    </source>
</evidence>
<dbReference type="InterPro" id="IPR055356">
    <property type="entry name" value="ZP-N"/>
</dbReference>
<keyword evidence="8" id="KW-0165">Cleavage on pair of basic residues</keyword>
<gene>
    <name evidence="18" type="ORF">FQA47_022701</name>
</gene>
<comment type="subcellular location">
    <subcellularLocation>
        <location evidence="1">Cell membrane</location>
        <topology evidence="1">Single-pass type I membrane protein</topology>
    </subcellularLocation>
    <subcellularLocation>
        <location evidence="2">Secreted</location>
        <location evidence="2">Extracellular space</location>
        <location evidence="2">Extracellular matrix</location>
    </subcellularLocation>
</comment>
<keyword evidence="12" id="KW-0472">Membrane</keyword>
<dbReference type="GO" id="GO:0035803">
    <property type="term" value="P:egg coat formation"/>
    <property type="evidence" value="ECO:0007669"/>
    <property type="project" value="TreeGrafter"/>
</dbReference>
<dbReference type="GO" id="GO:0031012">
    <property type="term" value="C:extracellular matrix"/>
    <property type="evidence" value="ECO:0007669"/>
    <property type="project" value="TreeGrafter"/>
</dbReference>
<evidence type="ECO:0000256" key="6">
    <source>
        <dbReference type="ARBA" id="ARBA00022525"/>
    </source>
</evidence>
<evidence type="ECO:0000256" key="12">
    <source>
        <dbReference type="ARBA" id="ARBA00023136"/>
    </source>
</evidence>
<dbReference type="FunFam" id="2.60.40.3210:FF:000001">
    <property type="entry name" value="Zona pellucida sperm-binding protein 3"/>
    <property type="match status" value="1"/>
</dbReference>
<dbReference type="InterPro" id="IPR055355">
    <property type="entry name" value="ZP-C"/>
</dbReference>
<feature type="compositionally biased region" description="Polar residues" evidence="16">
    <location>
        <begin position="541"/>
        <end position="552"/>
    </location>
</feature>
<dbReference type="Pfam" id="PF23344">
    <property type="entry name" value="ZP-N"/>
    <property type="match status" value="1"/>
</dbReference>
<dbReference type="GO" id="GO:0032190">
    <property type="term" value="F:acrosin binding"/>
    <property type="evidence" value="ECO:0007669"/>
    <property type="project" value="TreeGrafter"/>
</dbReference>
<evidence type="ECO:0000256" key="11">
    <source>
        <dbReference type="ARBA" id="ARBA00022989"/>
    </source>
</evidence>
<evidence type="ECO:0000256" key="3">
    <source>
        <dbReference type="ARBA" id="ARBA00006735"/>
    </source>
</evidence>
<evidence type="ECO:0000256" key="2">
    <source>
        <dbReference type="ARBA" id="ARBA00004498"/>
    </source>
</evidence>
<dbReference type="Pfam" id="PF00100">
    <property type="entry name" value="Zona_pellucida"/>
    <property type="match status" value="1"/>
</dbReference>
<evidence type="ECO:0000256" key="10">
    <source>
        <dbReference type="ARBA" id="ARBA00022729"/>
    </source>
</evidence>
<evidence type="ECO:0000256" key="16">
    <source>
        <dbReference type="SAM" id="MobiDB-lite"/>
    </source>
</evidence>
<evidence type="ECO:0000259" key="17">
    <source>
        <dbReference type="PROSITE" id="PS51034"/>
    </source>
</evidence>
<evidence type="ECO:0000256" key="15">
    <source>
        <dbReference type="ARBA" id="ARBA00030824"/>
    </source>
</evidence>
<dbReference type="EMBL" id="WKFB01000208">
    <property type="protein sequence ID" value="KAF6731682.1"/>
    <property type="molecule type" value="Genomic_DNA"/>
</dbReference>
<evidence type="ECO:0000256" key="13">
    <source>
        <dbReference type="ARBA" id="ARBA00023157"/>
    </source>
</evidence>
<dbReference type="AlphaFoldDB" id="A0A834CLN3"/>
<dbReference type="PANTHER" id="PTHR11576">
    <property type="entry name" value="ZONA PELLUCIDA SPERM-BINDING PROTEIN 3"/>
    <property type="match status" value="1"/>
</dbReference>
<dbReference type="GO" id="GO:2000344">
    <property type="term" value="P:positive regulation of acrosome reaction"/>
    <property type="evidence" value="ECO:0007669"/>
    <property type="project" value="TreeGrafter"/>
</dbReference>
<dbReference type="Proteomes" id="UP000646548">
    <property type="component" value="Unassembled WGS sequence"/>
</dbReference>
<evidence type="ECO:0000256" key="5">
    <source>
        <dbReference type="ARBA" id="ARBA00022475"/>
    </source>
</evidence>
<keyword evidence="5" id="KW-1003">Cell membrane</keyword>
<dbReference type="FunFam" id="2.60.40.4100:FF:000002">
    <property type="entry name" value="Zona pellucida sperm-binding protein 3"/>
    <property type="match status" value="1"/>
</dbReference>
<evidence type="ECO:0000256" key="9">
    <source>
        <dbReference type="ARBA" id="ARBA00022692"/>
    </source>
</evidence>
<dbReference type="PANTHER" id="PTHR11576:SF16">
    <property type="entry name" value="ZONA PELLUCIDA SPERM-BINDING PROTEIN 3"/>
    <property type="match status" value="1"/>
</dbReference>
<dbReference type="Gene3D" id="2.60.40.3210">
    <property type="entry name" value="Zona pellucida, ZP-N domain"/>
    <property type="match status" value="1"/>
</dbReference>
<keyword evidence="13" id="KW-1015">Disulfide bond</keyword>
<dbReference type="GO" id="GO:0007339">
    <property type="term" value="P:binding of sperm to zona pellucida"/>
    <property type="evidence" value="ECO:0007669"/>
    <property type="project" value="TreeGrafter"/>
</dbReference>
<evidence type="ECO:0000256" key="1">
    <source>
        <dbReference type="ARBA" id="ARBA00004251"/>
    </source>
</evidence>
<dbReference type="InterPro" id="IPR001507">
    <property type="entry name" value="ZP_dom"/>
</dbReference>
<keyword evidence="11" id="KW-1133">Transmembrane helix</keyword>
<name>A0A834CLN3_ORYME</name>
<evidence type="ECO:0000256" key="7">
    <source>
        <dbReference type="ARBA" id="ARBA00022530"/>
    </source>
</evidence>
<comment type="similarity">
    <text evidence="3">Belongs to the ZP domain family. ZPC subfamily.</text>
</comment>
<protein>
    <recommendedName>
        <fullName evidence="4">Zona pellucida sperm-binding protein 3</fullName>
    </recommendedName>
    <alternativeName>
        <fullName evidence="15">Zona pellucida glycoprotein 3</fullName>
    </alternativeName>
</protein>
<sequence>MDINFQFTGAVKCFVESRAVPFSAGEELLELREKPSRKDRAGAHRSSLLSSGKTYHSKTLVTPLSMRPVQPGAGIQADAAKGPDVSVTCFPSDFVVRVNPAFYGLGADAQELTLGSSCKSNGVLKPQGDLLFKYSLTACDGVRELSHGYLIYKNVLHYEPSSKRFPSRAQQLSINIECHYRRDHSVHQLAVQPTWQTVLVRKNLKGRQMDFQLKLMEGRARKTSSDLQVFNPNVVFSNMFHDSGFLDSWKMPAKTQAYLLGQTVNLQVSAPHLLSGEKVYINSCYVTPTGSKSSLKYTIIDNYGCMLDSKQDPGASQFISRTDDTLRFSLKAFQFTADPDTEVRRQNMVLFFTSSTVLNLFCFQVSIHCKLLVTSEEPGPMYKSCTYKSHRWMALTGEDSLCECCESKCVTSKSRRALKEGSASSRPLLVSDQPHAADEGFIPAGPSASSWRRGDKENHYSNLYNHGNFWEKTNAGKYGKAAAEPKLVKFDYMKVLEEEMGQPEETNLADLKEDGSGDQEEDFQKIEEEVELESNEDEPSLNHQGSEGSNPTGKIEELITTEESSKEMLVTFEEKELHGCGSNKTMRTSDLPLNEDSLADEKTWYFTWR</sequence>
<dbReference type="SMART" id="SM00241">
    <property type="entry name" value="ZP"/>
    <property type="match status" value="1"/>
</dbReference>
<keyword evidence="10" id="KW-0732">Signal</keyword>
<feature type="compositionally biased region" description="Acidic residues" evidence="16">
    <location>
        <begin position="528"/>
        <end position="539"/>
    </location>
</feature>
<dbReference type="PROSITE" id="PS51034">
    <property type="entry name" value="ZP_2"/>
    <property type="match status" value="1"/>
</dbReference>
<keyword evidence="7" id="KW-0272">Extracellular matrix</keyword>
<accession>A0A834CLN3</accession>